<dbReference type="Pfam" id="PF01967">
    <property type="entry name" value="MoaC"/>
    <property type="match status" value="1"/>
</dbReference>
<evidence type="ECO:0000256" key="3">
    <source>
        <dbReference type="ARBA" id="ARBA00013491"/>
    </source>
</evidence>
<dbReference type="GO" id="GO:0006777">
    <property type="term" value="P:Mo-molybdopterin cofactor biosynthetic process"/>
    <property type="evidence" value="ECO:0007669"/>
    <property type="project" value="UniProtKB-KW"/>
</dbReference>
<dbReference type="PROSITE" id="PS01078">
    <property type="entry name" value="MOCF_BIOSYNTHESIS_1"/>
    <property type="match status" value="1"/>
</dbReference>
<comment type="catalytic activity">
    <reaction evidence="5">
        <text>molybdopterin + ATP + H(+) = adenylyl-molybdopterin + diphosphate</text>
        <dbReference type="Rhea" id="RHEA:31331"/>
        <dbReference type="ChEBI" id="CHEBI:15378"/>
        <dbReference type="ChEBI" id="CHEBI:30616"/>
        <dbReference type="ChEBI" id="CHEBI:33019"/>
        <dbReference type="ChEBI" id="CHEBI:58698"/>
        <dbReference type="ChEBI" id="CHEBI:62727"/>
        <dbReference type="EC" id="2.7.7.75"/>
    </reaction>
</comment>
<dbReference type="EC" id="2.7.7.75" evidence="2"/>
<keyword evidence="10" id="KW-1185">Reference proteome</keyword>
<comment type="pathway">
    <text evidence="1">Cofactor biosynthesis; molybdopterin biosynthesis.</text>
</comment>
<evidence type="ECO:0000313" key="9">
    <source>
        <dbReference type="EMBL" id="TKC09912.1"/>
    </source>
</evidence>
<feature type="domain" description="MoaB/Mog" evidence="8">
    <location>
        <begin position="150"/>
        <end position="293"/>
    </location>
</feature>
<evidence type="ECO:0000259" key="8">
    <source>
        <dbReference type="SMART" id="SM00852"/>
    </source>
</evidence>
<dbReference type="EMBL" id="SWBR01000002">
    <property type="protein sequence ID" value="TKC09912.1"/>
    <property type="molecule type" value="Genomic_DNA"/>
</dbReference>
<comment type="caution">
    <text evidence="9">The sequence shown here is derived from an EMBL/GenBank/DDBJ whole genome shotgun (WGS) entry which is preliminary data.</text>
</comment>
<evidence type="ECO:0000256" key="7">
    <source>
        <dbReference type="ARBA" id="ARBA00058212"/>
    </source>
</evidence>
<evidence type="ECO:0000256" key="1">
    <source>
        <dbReference type="ARBA" id="ARBA00005046"/>
    </source>
</evidence>
<organism evidence="9 10">
    <name type="scientific">Pedobacter polaris</name>
    <dbReference type="NCBI Taxonomy" id="2571273"/>
    <lineage>
        <taxon>Bacteria</taxon>
        <taxon>Pseudomonadati</taxon>
        <taxon>Bacteroidota</taxon>
        <taxon>Sphingobacteriia</taxon>
        <taxon>Sphingobacteriales</taxon>
        <taxon>Sphingobacteriaceae</taxon>
        <taxon>Pedobacter</taxon>
    </lineage>
</organism>
<protein>
    <recommendedName>
        <fullName evidence="3">Molybdopterin adenylyltransferase</fullName>
        <ecNumber evidence="2">2.7.7.75</ecNumber>
    </recommendedName>
</protein>
<dbReference type="InterPro" id="IPR008284">
    <property type="entry name" value="MoCF_biosynth_CS"/>
</dbReference>
<dbReference type="InterPro" id="IPR036425">
    <property type="entry name" value="MoaB/Mog-like_dom_sf"/>
</dbReference>
<dbReference type="NCBIfam" id="TIGR00177">
    <property type="entry name" value="molyb_syn"/>
    <property type="match status" value="1"/>
</dbReference>
<evidence type="ECO:0000256" key="5">
    <source>
        <dbReference type="ARBA" id="ARBA00051131"/>
    </source>
</evidence>
<gene>
    <name evidence="9" type="ORF">FA048_06780</name>
</gene>
<proteinExistence type="predicted"/>
<dbReference type="SMART" id="SM00852">
    <property type="entry name" value="MoCF_biosynth"/>
    <property type="match status" value="1"/>
</dbReference>
<evidence type="ECO:0000313" key="10">
    <source>
        <dbReference type="Proteomes" id="UP000309488"/>
    </source>
</evidence>
<dbReference type="NCBIfam" id="TIGR00581">
    <property type="entry name" value="moaC"/>
    <property type="match status" value="1"/>
</dbReference>
<dbReference type="SUPFAM" id="SSF53218">
    <property type="entry name" value="Molybdenum cofactor biosynthesis proteins"/>
    <property type="match status" value="1"/>
</dbReference>
<reference evidence="9 10" key="1">
    <citation type="submission" date="2019-04" db="EMBL/GenBank/DDBJ databases">
        <title>Pedobacter sp. RP-3-22 sp. nov., isolated from Arctic soil.</title>
        <authorList>
            <person name="Dahal R.H."/>
            <person name="Kim D.-U."/>
        </authorList>
    </citation>
    <scope>NUCLEOTIDE SEQUENCE [LARGE SCALE GENOMIC DNA]</scope>
    <source>
        <strain evidence="9 10">RP-3-22</strain>
    </source>
</reference>
<dbReference type="PIRSF" id="PIRSF036594">
    <property type="entry name" value="MoaC_MogA"/>
    <property type="match status" value="1"/>
</dbReference>
<dbReference type="UniPathway" id="UPA00344"/>
<dbReference type="InterPro" id="IPR001453">
    <property type="entry name" value="MoaB/Mog_dom"/>
</dbReference>
<comment type="function">
    <text evidence="7">Catalyzes the adenylation of molybdopterin as part of the biosynthesis of the molybdenum-cofactor.</text>
</comment>
<dbReference type="Proteomes" id="UP000309488">
    <property type="component" value="Unassembled WGS sequence"/>
</dbReference>
<dbReference type="OrthoDB" id="9794429at2"/>
<dbReference type="InterPro" id="IPR051920">
    <property type="entry name" value="MPT_Adenylyltrnsfr/MoaC-Rel"/>
</dbReference>
<dbReference type="InterPro" id="IPR012247">
    <property type="entry name" value="MoaC_MogA"/>
</dbReference>
<keyword evidence="4" id="KW-0501">Molybdenum cofactor biosynthesis</keyword>
<sequence length="302" mass="32875">MVNITQKSNTLRIAIATATVKVSKQETIDAIEQRKIPKGDVFEFARAAGLLGVKKTSDLIPDCHPLPVEYTAITYAIEGLNVIITVEVHTIYKTGVEVEAMHGASITALTMYDMLKPIDKGVEIQHIRLLKKSGGKSDLKNNKFPEIKAAVVVCSDSISAGKAQDTSGKAIIALLEQYGINTIKYEIIPDEVNSIQEKAISLCGDEHQLLIFTGGTGLSPRDVTPEAIAPLIDRPIEGIMETARRYGQERMPYAMLSRGVSGFIGETLVLTFPGSKTGAEEYIAALFPQVLHLFNINKGQKH</sequence>
<dbReference type="PANTHER" id="PTHR43764:SF1">
    <property type="entry name" value="MOLYBDOPTERIN MOLYBDOTRANSFERASE"/>
    <property type="match status" value="1"/>
</dbReference>
<dbReference type="InterPro" id="IPR002820">
    <property type="entry name" value="Mopterin_CF_biosynth-C_dom"/>
</dbReference>
<evidence type="ECO:0000256" key="6">
    <source>
        <dbReference type="ARBA" id="ARBA00055087"/>
    </source>
</evidence>
<dbReference type="InterPro" id="IPR023045">
    <property type="entry name" value="MoaC"/>
</dbReference>
<dbReference type="CDD" id="cd00886">
    <property type="entry name" value="MogA_MoaB"/>
    <property type="match status" value="1"/>
</dbReference>
<evidence type="ECO:0000256" key="4">
    <source>
        <dbReference type="ARBA" id="ARBA00023150"/>
    </source>
</evidence>
<dbReference type="NCBIfam" id="NF002947">
    <property type="entry name" value="PRK03604.1"/>
    <property type="match status" value="1"/>
</dbReference>
<dbReference type="RefSeq" id="WP_136839490.1">
    <property type="nucleotide sequence ID" value="NZ_SWBR01000002.1"/>
</dbReference>
<accession>A0A4V5P081</accession>
<dbReference type="Pfam" id="PF00994">
    <property type="entry name" value="MoCF_biosynth"/>
    <property type="match status" value="1"/>
</dbReference>
<dbReference type="InterPro" id="IPR036522">
    <property type="entry name" value="MoaC_sf"/>
</dbReference>
<dbReference type="SUPFAM" id="SSF55040">
    <property type="entry name" value="Molybdenum cofactor biosynthesis protein C, MoaC"/>
    <property type="match status" value="1"/>
</dbReference>
<dbReference type="Gene3D" id="3.40.980.10">
    <property type="entry name" value="MoaB/Mog-like domain"/>
    <property type="match status" value="1"/>
</dbReference>
<dbReference type="GO" id="GO:0061598">
    <property type="term" value="F:molybdopterin adenylyltransferase activity"/>
    <property type="evidence" value="ECO:0007669"/>
    <property type="project" value="UniProtKB-EC"/>
</dbReference>
<dbReference type="AlphaFoldDB" id="A0A4V5P081"/>
<comment type="function">
    <text evidence="6">Catalyzes the conversion of (8S)-3',8-cyclo-7,8-dihydroguanosine 5'-triphosphate to cyclic pyranopterin monophosphate (cPMP).</text>
</comment>
<evidence type="ECO:0000256" key="2">
    <source>
        <dbReference type="ARBA" id="ARBA00012509"/>
    </source>
</evidence>
<dbReference type="PANTHER" id="PTHR43764">
    <property type="entry name" value="MOLYBDENUM COFACTOR BIOSYNTHESIS"/>
    <property type="match status" value="1"/>
</dbReference>
<dbReference type="Gene3D" id="3.30.70.640">
    <property type="entry name" value="Molybdopterin cofactor biosynthesis C (MoaC) domain"/>
    <property type="match status" value="1"/>
</dbReference>
<name>A0A4V5P081_9SPHI</name>